<sequence length="344" mass="40271">MKKFTCQHCSNVVYFENHTCVACKQWLGYEPISSRMLATNAQQNVPTFQLDGRNYHYCSNHQHHVCNWLIEANGADTFCEACKLNRTIPNLSVKDYLDEWKNIEMAKHRLIYALKRWRLPFYGNTTGSHNLEFNFLSEDEKLKENQSAMTGHANGLVTINLAEADAISREQARRELEEPYRTLIGHFRHEVGHYYWDRLIYENQNNLTAFRNLFGDDRADYGQALEQHYKKEHNYNWKGNYISKYASSHPWEDWAETWAHYLHIVDMVDTALNFGLLTNAETNITDAYYHPNFTDIFKAIVPLSIAVNSLNRSMGQPDVYPFVVPQNVLQKLEFVHAVLRNYNS</sequence>
<protein>
    <submittedName>
        <fullName evidence="2">Zinc-binding metallopeptidase</fullName>
    </submittedName>
</protein>
<gene>
    <name evidence="2" type="ORF">HW347_09395</name>
</gene>
<accession>A0ABS5WEF0</accession>
<dbReference type="Proteomes" id="UP000740413">
    <property type="component" value="Unassembled WGS sequence"/>
</dbReference>
<keyword evidence="3" id="KW-1185">Reference proteome</keyword>
<organism evidence="2 3">
    <name type="scientific">Zobellia barbeyronii</name>
    <dbReference type="NCBI Taxonomy" id="2748009"/>
    <lineage>
        <taxon>Bacteria</taxon>
        <taxon>Pseudomonadati</taxon>
        <taxon>Bacteroidota</taxon>
        <taxon>Flavobacteriia</taxon>
        <taxon>Flavobacteriales</taxon>
        <taxon>Flavobacteriaceae</taxon>
        <taxon>Zobellia</taxon>
    </lineage>
</organism>
<comment type="caution">
    <text evidence="2">The sequence shown here is derived from an EMBL/GenBank/DDBJ whole genome shotgun (WGS) entry which is preliminary data.</text>
</comment>
<feature type="domain" description="Zinc-ribbon" evidence="1">
    <location>
        <begin position="4"/>
        <end position="92"/>
    </location>
</feature>
<dbReference type="Gene3D" id="3.40.390.70">
    <property type="match status" value="1"/>
</dbReference>
<dbReference type="RefSeq" id="WP_214611645.1">
    <property type="nucleotide sequence ID" value="NZ_JACATN010000003.1"/>
</dbReference>
<dbReference type="PIRSF" id="PIRSF012641">
    <property type="entry name" value="UCP012641"/>
    <property type="match status" value="1"/>
</dbReference>
<dbReference type="InterPro" id="IPR031321">
    <property type="entry name" value="UCP012641"/>
</dbReference>
<evidence type="ECO:0000259" key="1">
    <source>
        <dbReference type="Pfam" id="PF10005"/>
    </source>
</evidence>
<dbReference type="Pfam" id="PF15887">
    <property type="entry name" value="Peptidase_Mx"/>
    <property type="match status" value="1"/>
</dbReference>
<proteinExistence type="predicted"/>
<evidence type="ECO:0000313" key="3">
    <source>
        <dbReference type="Proteomes" id="UP000740413"/>
    </source>
</evidence>
<dbReference type="Pfam" id="PF10005">
    <property type="entry name" value="Zn_ribbon_DZR_6"/>
    <property type="match status" value="1"/>
</dbReference>
<dbReference type="InterPro" id="IPR011201">
    <property type="entry name" value="Zinc-ribbon_6_bact"/>
</dbReference>
<dbReference type="EMBL" id="JACATN010000003">
    <property type="protein sequence ID" value="MBT2161480.1"/>
    <property type="molecule type" value="Genomic_DNA"/>
</dbReference>
<name>A0ABS5WEF0_9FLAO</name>
<evidence type="ECO:0000313" key="2">
    <source>
        <dbReference type="EMBL" id="MBT2161480.1"/>
    </source>
</evidence>
<reference evidence="3" key="1">
    <citation type="submission" date="2023-07" db="EMBL/GenBank/DDBJ databases">
        <title>Zobellia barbeyronii sp. nov., a new marine flavobacterium, isolated from green and red algae.</title>
        <authorList>
            <person name="Nedashkovskaya O.I."/>
            <person name="Otstavnykh N."/>
            <person name="Zhukova N."/>
            <person name="Guzev K."/>
            <person name="Chausova V."/>
            <person name="Tekutyeva L."/>
            <person name="Mikhailov V."/>
            <person name="Isaeva M."/>
        </authorList>
    </citation>
    <scope>NUCLEOTIDE SEQUENCE [LARGE SCALE GENOMIC DNA]</scope>
    <source>
        <strain evidence="3">KMM 6746</strain>
    </source>
</reference>